<reference evidence="1" key="1">
    <citation type="submission" date="2021-02" db="EMBL/GenBank/DDBJ databases">
        <authorList>
            <person name="Dougan E. K."/>
            <person name="Rhodes N."/>
            <person name="Thang M."/>
            <person name="Chan C."/>
        </authorList>
    </citation>
    <scope>NUCLEOTIDE SEQUENCE</scope>
</reference>
<evidence type="ECO:0000313" key="2">
    <source>
        <dbReference type="Proteomes" id="UP000649617"/>
    </source>
</evidence>
<proteinExistence type="predicted"/>
<comment type="caution">
    <text evidence="1">The sequence shown here is derived from an EMBL/GenBank/DDBJ whole genome shotgun (WGS) entry which is preliminary data.</text>
</comment>
<dbReference type="EMBL" id="CAJNIZ010007469">
    <property type="protein sequence ID" value="CAE7258285.1"/>
    <property type="molecule type" value="Genomic_DNA"/>
</dbReference>
<feature type="non-terminal residue" evidence="1">
    <location>
        <position position="1"/>
    </location>
</feature>
<accession>A0A812MAP9</accession>
<evidence type="ECO:0000313" key="1">
    <source>
        <dbReference type="EMBL" id="CAE7258285.1"/>
    </source>
</evidence>
<organism evidence="1 2">
    <name type="scientific">Symbiodinium pilosum</name>
    <name type="common">Dinoflagellate</name>
    <dbReference type="NCBI Taxonomy" id="2952"/>
    <lineage>
        <taxon>Eukaryota</taxon>
        <taxon>Sar</taxon>
        <taxon>Alveolata</taxon>
        <taxon>Dinophyceae</taxon>
        <taxon>Suessiales</taxon>
        <taxon>Symbiodiniaceae</taxon>
        <taxon>Symbiodinium</taxon>
    </lineage>
</organism>
<name>A0A812MAP9_SYMPI</name>
<dbReference type="AlphaFoldDB" id="A0A812MAP9"/>
<dbReference type="Proteomes" id="UP000649617">
    <property type="component" value="Unassembled WGS sequence"/>
</dbReference>
<gene>
    <name evidence="1" type="ORF">SPIL2461_LOCUS5330</name>
</gene>
<sequence length="138" mass="15431">IWYDYFSVPQAAEAVAERKAAIHSIPHYVESCRYFAMLCPLVKHAHEGTVMGKRSYISRGWCRLELAARILSERESSQTTIEVHTSNHQVCAPVGDWILNSVGEGSFSVSQDLHHSAAVVTSMITRKLRHYLKVGGGF</sequence>
<keyword evidence="2" id="KW-1185">Reference proteome</keyword>
<protein>
    <submittedName>
        <fullName evidence="1">Uncharacterized protein</fullName>
    </submittedName>
</protein>